<dbReference type="Gene3D" id="3.50.50.60">
    <property type="entry name" value="FAD/NAD(P)-binding domain"/>
    <property type="match status" value="1"/>
</dbReference>
<keyword evidence="5" id="KW-0560">Oxidoreductase</keyword>
<dbReference type="RefSeq" id="WP_095486492.1">
    <property type="nucleotide sequence ID" value="NZ_CP088151.1"/>
</dbReference>
<evidence type="ECO:0000259" key="6">
    <source>
        <dbReference type="PROSITE" id="PS51379"/>
    </source>
</evidence>
<keyword evidence="4" id="KW-0274">FAD</keyword>
<evidence type="ECO:0000256" key="3">
    <source>
        <dbReference type="ARBA" id="ARBA00022630"/>
    </source>
</evidence>
<dbReference type="SUPFAM" id="SSF51905">
    <property type="entry name" value="FAD/NAD(P)-binding domain"/>
    <property type="match status" value="1"/>
</dbReference>
<comment type="cofactor">
    <cofactor evidence="1">
        <name>FAD</name>
        <dbReference type="ChEBI" id="CHEBI:57692"/>
    </cofactor>
</comment>
<name>A0AB36R6J6_9HYPH</name>
<evidence type="ECO:0000313" key="7">
    <source>
        <dbReference type="EMBL" id="PAQ00358.1"/>
    </source>
</evidence>
<keyword evidence="3" id="KW-0285">Flavoprotein</keyword>
<dbReference type="EMBL" id="NPKI01000026">
    <property type="protein sequence ID" value="PAQ00358.1"/>
    <property type="molecule type" value="Genomic_DNA"/>
</dbReference>
<dbReference type="PROSITE" id="PS51379">
    <property type="entry name" value="4FE4S_FER_2"/>
    <property type="match status" value="1"/>
</dbReference>
<keyword evidence="8" id="KW-1185">Reference proteome</keyword>
<dbReference type="InterPro" id="IPR017896">
    <property type="entry name" value="4Fe4S_Fe-S-bd"/>
</dbReference>
<dbReference type="GO" id="GO:0016491">
    <property type="term" value="F:oxidoreductase activity"/>
    <property type="evidence" value="ECO:0007669"/>
    <property type="project" value="UniProtKB-KW"/>
</dbReference>
<dbReference type="PANTHER" id="PTHR42784">
    <property type="entry name" value="PYRANOSE 2-OXIDASE"/>
    <property type="match status" value="1"/>
</dbReference>
<dbReference type="AlphaFoldDB" id="A0AB36R6J6"/>
<accession>A0AB36R6J6</accession>
<dbReference type="InterPro" id="IPR036188">
    <property type="entry name" value="FAD/NAD-bd_sf"/>
</dbReference>
<organism evidence="7 8">
    <name type="scientific">Mesorhizobium mediterraneum</name>
    <dbReference type="NCBI Taxonomy" id="43617"/>
    <lineage>
        <taxon>Bacteria</taxon>
        <taxon>Pseudomonadati</taxon>
        <taxon>Pseudomonadota</taxon>
        <taxon>Alphaproteobacteria</taxon>
        <taxon>Hyphomicrobiales</taxon>
        <taxon>Phyllobacteriaceae</taxon>
        <taxon>Mesorhizobium</taxon>
    </lineage>
</organism>
<reference evidence="8" key="1">
    <citation type="submission" date="2017-08" db="EMBL/GenBank/DDBJ databases">
        <title>Mesorhizobium wenxinae sp. nov., a novel rhizobial species isolated from root nodules of chickpea (Cicer arietinum L.).</title>
        <authorList>
            <person name="Zhang J."/>
        </authorList>
    </citation>
    <scope>NUCLEOTIDE SEQUENCE [LARGE SCALE GENOMIC DNA]</scope>
    <source>
        <strain evidence="8">USDA 3392</strain>
    </source>
</reference>
<sequence>MPSSIIIGSGPAAAAAVLALSEKPDEKITVFDPGTVLDAETQEVISRLSKLRVDDWDEEDVRRVSLQPKQVQSDSLPEKRSYGSDFPFVNKGQLDGVHCEGRVNSAVISSAYGGFSNVWGAQIMPFSAATFRRWPFDFSDMEEHYRTILGHIPFAGESDDLEEWFPLIGSPDPLPPLAPRTQMVLANYDRHRDRVRSTGITIGRARLAFSAPECQPCGLCMTGCPQSLIFSASHSFDRFRRSGRIDYRSGLLAVRVDQEGDTAVVHARELSSGRIQRFTADRVFVGCGPIGTTRLILGSLGSDQPVHLSESAQFVLPMMSMKPTPDPRTRREFTLNQFNMVIGEDDEGFDVSQIHFYPFNQAYYDALPGFLQHPAAAFATDRLLSRLTVGLGYLPSWASPKVRVTAQMSAAPDELPQITLTSEGFSEAKVKGKDVPPMLPDVIKRIRRAAPYLDLWPVTPQMLWSGGAKSYHFGGSFPHASERNTGRATTDRLGRLARWDRIHLIDGSVFPNVPATTFTLTVMANSHRIACEAMELTG</sequence>
<comment type="similarity">
    <text evidence="2">Belongs to the GMC oxidoreductase family.</text>
</comment>
<evidence type="ECO:0000256" key="4">
    <source>
        <dbReference type="ARBA" id="ARBA00022827"/>
    </source>
</evidence>
<dbReference type="InterPro" id="IPR051473">
    <property type="entry name" value="P2Ox-like"/>
</dbReference>
<proteinExistence type="inferred from homology"/>
<evidence type="ECO:0000256" key="5">
    <source>
        <dbReference type="ARBA" id="ARBA00023002"/>
    </source>
</evidence>
<evidence type="ECO:0000313" key="8">
    <source>
        <dbReference type="Proteomes" id="UP000216215"/>
    </source>
</evidence>
<dbReference type="PANTHER" id="PTHR42784:SF1">
    <property type="entry name" value="PYRANOSE 2-OXIDASE"/>
    <property type="match status" value="1"/>
</dbReference>
<protein>
    <submittedName>
        <fullName evidence="7">4Fe-4S ferredoxin</fullName>
    </submittedName>
</protein>
<evidence type="ECO:0000256" key="1">
    <source>
        <dbReference type="ARBA" id="ARBA00001974"/>
    </source>
</evidence>
<gene>
    <name evidence="7" type="ORF">CIT25_21375</name>
</gene>
<comment type="caution">
    <text evidence="7">The sequence shown here is derived from an EMBL/GenBank/DDBJ whole genome shotgun (WGS) entry which is preliminary data.</text>
</comment>
<evidence type="ECO:0000256" key="2">
    <source>
        <dbReference type="ARBA" id="ARBA00010790"/>
    </source>
</evidence>
<dbReference type="Proteomes" id="UP000216215">
    <property type="component" value="Unassembled WGS sequence"/>
</dbReference>
<feature type="domain" description="4Fe-4S ferredoxin-type" evidence="6">
    <location>
        <begin position="205"/>
        <end position="234"/>
    </location>
</feature>